<proteinExistence type="predicted"/>
<accession>A0A7X0B1L5</accession>
<protein>
    <recommendedName>
        <fullName evidence="2">Prolyl 4-hydroxylase alpha subunit Fe(2+) 2OG dioxygenase domain-containing protein</fullName>
    </recommendedName>
</protein>
<organism evidence="3 4">
    <name type="scientific">Nitrospirillum iridis</name>
    <dbReference type="NCBI Taxonomy" id="765888"/>
    <lineage>
        <taxon>Bacteria</taxon>
        <taxon>Pseudomonadati</taxon>
        <taxon>Pseudomonadota</taxon>
        <taxon>Alphaproteobacteria</taxon>
        <taxon>Rhodospirillales</taxon>
        <taxon>Azospirillaceae</taxon>
        <taxon>Nitrospirillum</taxon>
    </lineage>
</organism>
<gene>
    <name evidence="3" type="ORF">FHS74_004258</name>
</gene>
<reference evidence="3 4" key="1">
    <citation type="submission" date="2020-08" db="EMBL/GenBank/DDBJ databases">
        <title>Genomic Encyclopedia of Type Strains, Phase IV (KMG-IV): sequencing the most valuable type-strain genomes for metagenomic binning, comparative biology and taxonomic classification.</title>
        <authorList>
            <person name="Goeker M."/>
        </authorList>
    </citation>
    <scope>NUCLEOTIDE SEQUENCE [LARGE SCALE GENOMIC DNA]</scope>
    <source>
        <strain evidence="3 4">DSM 22198</strain>
    </source>
</reference>
<feature type="compositionally biased region" description="Low complexity" evidence="1">
    <location>
        <begin position="263"/>
        <end position="279"/>
    </location>
</feature>
<feature type="domain" description="Prolyl 4-hydroxylase alpha subunit Fe(2+) 2OG dioxygenase" evidence="2">
    <location>
        <begin position="152"/>
        <end position="242"/>
    </location>
</feature>
<evidence type="ECO:0000313" key="3">
    <source>
        <dbReference type="EMBL" id="MBB6253682.1"/>
    </source>
</evidence>
<feature type="region of interest" description="Disordered" evidence="1">
    <location>
        <begin position="256"/>
        <end position="279"/>
    </location>
</feature>
<evidence type="ECO:0000256" key="1">
    <source>
        <dbReference type="SAM" id="MobiDB-lite"/>
    </source>
</evidence>
<dbReference type="Pfam" id="PF13640">
    <property type="entry name" value="2OG-FeII_Oxy_3"/>
    <property type="match status" value="1"/>
</dbReference>
<dbReference type="Gene3D" id="2.60.120.620">
    <property type="entry name" value="q2cbj1_9rhob like domain"/>
    <property type="match status" value="1"/>
</dbReference>
<evidence type="ECO:0000259" key="2">
    <source>
        <dbReference type="Pfam" id="PF13640"/>
    </source>
</evidence>
<dbReference type="RefSeq" id="WP_184804719.1">
    <property type="nucleotide sequence ID" value="NZ_JACIIZ010000013.1"/>
</dbReference>
<dbReference type="InterPro" id="IPR044862">
    <property type="entry name" value="Pro_4_hyd_alph_FE2OG_OXY"/>
</dbReference>
<keyword evidence="4" id="KW-1185">Reference proteome</keyword>
<dbReference type="EMBL" id="JACIIZ010000013">
    <property type="protein sequence ID" value="MBB6253682.1"/>
    <property type="molecule type" value="Genomic_DNA"/>
</dbReference>
<name>A0A7X0B1L5_9PROT</name>
<dbReference type="AlphaFoldDB" id="A0A7X0B1L5"/>
<dbReference type="Proteomes" id="UP000539175">
    <property type="component" value="Unassembled WGS sequence"/>
</dbReference>
<evidence type="ECO:0000313" key="4">
    <source>
        <dbReference type="Proteomes" id="UP000539175"/>
    </source>
</evidence>
<sequence>MRTLLAGLTAADIRTDPFPHIVADLPVEPELYEALSASFPSFQRLAWDCPPERVPNNRRFALPAQLLMEAPDLPECWKEFLALHSGPTFLAEVAALFAGHWDPAMLAVLDGSLTNHSTGRLSLSNPGPYRIHQDARLEINSAVRDRPSSSRGAHLDTPNRLFSCLFYLRAPDDDAVGGDLELFRWRSGPAGPVSSYEVPPDTVDRVATIPYAANRMVIFPQNVNALHGVSPRHPTPHTRRYVFITAELTEDWMTFPESDPTSAPAGPGAAPKEAAPCAC</sequence>
<comment type="caution">
    <text evidence="3">The sequence shown here is derived from an EMBL/GenBank/DDBJ whole genome shotgun (WGS) entry which is preliminary data.</text>
</comment>